<reference evidence="1" key="1">
    <citation type="submission" date="2018-11" db="EMBL/GenBank/DDBJ databases">
        <authorList>
            <person name="Grassa J C."/>
        </authorList>
    </citation>
    <scope>NUCLEOTIDE SEQUENCE [LARGE SCALE GENOMIC DNA]</scope>
</reference>
<sequence>MHRTASTQLFLNHAQVFADYRKEDLNVGDLVTRANCKRGKLILASQSVDDFNLSKVLCPNVRNPWSEKALREDIILSAEDGYNKYRYKREQELALSQAQATSRRVSWEEARKEKTLVRPKFPFPVPNFGSPNASTSRACKSPLNIHFVPSVQDYTDLRPVEFDNRLYSLNKSLNKTSHCICFRIVK</sequence>
<dbReference type="Gramene" id="evm.model.06.835">
    <property type="protein sequence ID" value="cds.evm.model.06.835"/>
    <property type="gene ID" value="evm.TU.06.835"/>
</dbReference>
<proteinExistence type="predicted"/>
<protein>
    <submittedName>
        <fullName evidence="1">Uncharacterized protein</fullName>
    </submittedName>
</protein>
<dbReference type="EMBL" id="UZAU01000582">
    <property type="status" value="NOT_ANNOTATED_CDS"/>
    <property type="molecule type" value="Genomic_DNA"/>
</dbReference>
<accession>A0A803Q058</accession>
<reference evidence="1" key="2">
    <citation type="submission" date="2021-03" db="UniProtKB">
        <authorList>
            <consortium name="EnsemblPlants"/>
        </authorList>
    </citation>
    <scope>IDENTIFICATION</scope>
</reference>
<dbReference type="EnsemblPlants" id="evm.model.06.835">
    <property type="protein sequence ID" value="cds.evm.model.06.835"/>
    <property type="gene ID" value="evm.TU.06.835"/>
</dbReference>
<organism evidence="1 2">
    <name type="scientific">Cannabis sativa</name>
    <name type="common">Hemp</name>
    <name type="synonym">Marijuana</name>
    <dbReference type="NCBI Taxonomy" id="3483"/>
    <lineage>
        <taxon>Eukaryota</taxon>
        <taxon>Viridiplantae</taxon>
        <taxon>Streptophyta</taxon>
        <taxon>Embryophyta</taxon>
        <taxon>Tracheophyta</taxon>
        <taxon>Spermatophyta</taxon>
        <taxon>Magnoliopsida</taxon>
        <taxon>eudicotyledons</taxon>
        <taxon>Gunneridae</taxon>
        <taxon>Pentapetalae</taxon>
        <taxon>rosids</taxon>
        <taxon>fabids</taxon>
        <taxon>Rosales</taxon>
        <taxon>Cannabaceae</taxon>
        <taxon>Cannabis</taxon>
    </lineage>
</organism>
<evidence type="ECO:0000313" key="2">
    <source>
        <dbReference type="Proteomes" id="UP000596661"/>
    </source>
</evidence>
<dbReference type="Proteomes" id="UP000596661">
    <property type="component" value="Chromosome 6"/>
</dbReference>
<dbReference type="AlphaFoldDB" id="A0A803Q058"/>
<keyword evidence="2" id="KW-1185">Reference proteome</keyword>
<evidence type="ECO:0000313" key="1">
    <source>
        <dbReference type="EnsemblPlants" id="cds.evm.model.06.835"/>
    </source>
</evidence>
<name>A0A803Q058_CANSA</name>